<dbReference type="InterPro" id="IPR050525">
    <property type="entry name" value="ECM_Assembly_Org"/>
</dbReference>
<name>A0A913XZ80_EXADI</name>
<reference evidence="3" key="1">
    <citation type="submission" date="2022-11" db="UniProtKB">
        <authorList>
            <consortium name="EnsemblMetazoa"/>
        </authorList>
    </citation>
    <scope>IDENTIFICATION</scope>
</reference>
<dbReference type="InterPro" id="IPR036465">
    <property type="entry name" value="vWFA_dom_sf"/>
</dbReference>
<organism evidence="3 4">
    <name type="scientific">Exaiptasia diaphana</name>
    <name type="common">Tropical sea anemone</name>
    <name type="synonym">Aiptasia pulchella</name>
    <dbReference type="NCBI Taxonomy" id="2652724"/>
    <lineage>
        <taxon>Eukaryota</taxon>
        <taxon>Metazoa</taxon>
        <taxon>Cnidaria</taxon>
        <taxon>Anthozoa</taxon>
        <taxon>Hexacorallia</taxon>
        <taxon>Actiniaria</taxon>
        <taxon>Aiptasiidae</taxon>
        <taxon>Exaiptasia</taxon>
    </lineage>
</organism>
<dbReference type="InterPro" id="IPR002035">
    <property type="entry name" value="VWF_A"/>
</dbReference>
<dbReference type="PROSITE" id="PS50234">
    <property type="entry name" value="VWFA"/>
    <property type="match status" value="1"/>
</dbReference>
<dbReference type="GeneID" id="110249982"/>
<feature type="domain" description="VWFA" evidence="2">
    <location>
        <begin position="29"/>
        <end position="215"/>
    </location>
</feature>
<evidence type="ECO:0000313" key="4">
    <source>
        <dbReference type="Proteomes" id="UP000887567"/>
    </source>
</evidence>
<dbReference type="SUPFAM" id="SSF53300">
    <property type="entry name" value="vWA-like"/>
    <property type="match status" value="1"/>
</dbReference>
<keyword evidence="4" id="KW-1185">Reference proteome</keyword>
<dbReference type="Gene3D" id="3.40.50.410">
    <property type="entry name" value="von Willebrand factor, type A domain"/>
    <property type="match status" value="1"/>
</dbReference>
<keyword evidence="1" id="KW-0732">Signal</keyword>
<proteinExistence type="predicted"/>
<dbReference type="KEGG" id="epa:110249982"/>
<evidence type="ECO:0000313" key="3">
    <source>
        <dbReference type="EnsemblMetazoa" id="XP_020912232.1"/>
    </source>
</evidence>
<dbReference type="AlphaFoldDB" id="A0A913XZ80"/>
<accession>A0A913XZ80</accession>
<dbReference type="OrthoDB" id="5987433at2759"/>
<evidence type="ECO:0000256" key="1">
    <source>
        <dbReference type="SAM" id="SignalP"/>
    </source>
</evidence>
<dbReference type="SMART" id="SM00327">
    <property type="entry name" value="VWA"/>
    <property type="match status" value="1"/>
</dbReference>
<protein>
    <recommendedName>
        <fullName evidence="2">VWFA domain-containing protein</fullName>
    </recommendedName>
</protein>
<dbReference type="EnsemblMetazoa" id="XM_021056573.2">
    <property type="protein sequence ID" value="XP_020912232.1"/>
    <property type="gene ID" value="LOC110249982"/>
</dbReference>
<feature type="chain" id="PRO_5037480264" description="VWFA domain-containing protein" evidence="1">
    <location>
        <begin position="18"/>
        <end position="231"/>
    </location>
</feature>
<dbReference type="Proteomes" id="UP000887567">
    <property type="component" value="Unplaced"/>
</dbReference>
<dbReference type="RefSeq" id="XP_020912232.1">
    <property type="nucleotide sequence ID" value="XM_021056573.2"/>
</dbReference>
<dbReference type="PANTHER" id="PTHR24020:SF20">
    <property type="entry name" value="PH DOMAIN-CONTAINING PROTEIN"/>
    <property type="match status" value="1"/>
</dbReference>
<dbReference type="PANTHER" id="PTHR24020">
    <property type="entry name" value="COLLAGEN ALPHA"/>
    <property type="match status" value="1"/>
</dbReference>
<evidence type="ECO:0000259" key="2">
    <source>
        <dbReference type="PROSITE" id="PS50234"/>
    </source>
</evidence>
<feature type="signal peptide" evidence="1">
    <location>
        <begin position="1"/>
        <end position="17"/>
    </location>
</feature>
<sequence length="231" mass="25940">MLFSIVQIFVLSALSHASQDAPACTDKQDLAFLIDTTTTITEQGVVMAQSLAISIISNFTINKDYTRAAYVSFGHESMIRFSFKTFSSNEEVDLMIALDDSLNGTARYESETKILNETMHVLNLLFSEELGSRPDVNRVLIFISNGKFTDELQSEIVQEYLKEQNIKLLVAGVGREIDVGLLELLVDDKVNDIFTAEERNSGYMIDRIHELTKEFCNRNSTQINENSSSIS</sequence>
<dbReference type="Pfam" id="PF00092">
    <property type="entry name" value="VWA"/>
    <property type="match status" value="1"/>
</dbReference>